<dbReference type="RefSeq" id="XP_015595230.1">
    <property type="nucleotide sequence ID" value="XM_015739744.2"/>
</dbReference>
<keyword evidence="5" id="KW-1185">Reference proteome</keyword>
<protein>
    <submittedName>
        <fullName evidence="6 7">E3 ubiquitin-protein ligase SIAH1B</fullName>
    </submittedName>
</protein>
<dbReference type="GO" id="GO:0061630">
    <property type="term" value="F:ubiquitin protein ligase activity"/>
    <property type="evidence" value="ECO:0007669"/>
    <property type="project" value="TreeGrafter"/>
</dbReference>
<sequence>MVEEIRLKWCEDLEELLQCPVCYERPVGTIYQCIRGHHICNFCRTQMDDCPLCKSSFSLTRSFLAEALSSKLDDIKLSLINPMDAINKKPTVKQFCDVATGTEPIPLDVKKPELPKAGKGIFPCRVGFCLAELPHGRMIPHVRYFHEDKLYELSSPDGETYTQDWQINYLKKSDFDIALRIKEMGLFFLNIVFDDYGDLCGCLQIVNSSSIGKQFEYKLEVEGRRRNSSFTGSVPSCRSSSKKIYDDCLHVNSTDMLRMISDDGLFSCKLSITRDCQPDAKCLYWYKST</sequence>
<evidence type="ECO:0000313" key="5">
    <source>
        <dbReference type="Proteomes" id="UP000694920"/>
    </source>
</evidence>
<dbReference type="InterPro" id="IPR049548">
    <property type="entry name" value="Sina-like_RING"/>
</dbReference>
<dbReference type="Gene3D" id="3.30.40.10">
    <property type="entry name" value="Zinc/RING finger domain, C3HC4 (zinc finger)"/>
    <property type="match status" value="1"/>
</dbReference>
<name>A0AAJ7FJS6_CEPCN</name>
<dbReference type="RefSeq" id="XP_015595229.1">
    <property type="nucleotide sequence ID" value="XM_015739743.2"/>
</dbReference>
<reference evidence="6 7" key="1">
    <citation type="submission" date="2025-04" db="UniProtKB">
        <authorList>
            <consortium name="RefSeq"/>
        </authorList>
    </citation>
    <scope>IDENTIFICATION</scope>
</reference>
<accession>A0AAJ7FJS6</accession>
<dbReference type="GeneID" id="107267722"/>
<evidence type="ECO:0000256" key="1">
    <source>
        <dbReference type="ARBA" id="ARBA00022723"/>
    </source>
</evidence>
<evidence type="ECO:0000313" key="6">
    <source>
        <dbReference type="RefSeq" id="XP_015595229.1"/>
    </source>
</evidence>
<evidence type="ECO:0000313" key="7">
    <source>
        <dbReference type="RefSeq" id="XP_015595230.1"/>
    </source>
</evidence>
<dbReference type="Pfam" id="PF21362">
    <property type="entry name" value="Sina_RING"/>
    <property type="match status" value="1"/>
</dbReference>
<dbReference type="Proteomes" id="UP000694920">
    <property type="component" value="Unplaced"/>
</dbReference>
<evidence type="ECO:0000256" key="3">
    <source>
        <dbReference type="ARBA" id="ARBA00022833"/>
    </source>
</evidence>
<dbReference type="GO" id="GO:0005737">
    <property type="term" value="C:cytoplasm"/>
    <property type="evidence" value="ECO:0007669"/>
    <property type="project" value="TreeGrafter"/>
</dbReference>
<keyword evidence="1" id="KW-0479">Metal-binding</keyword>
<organism evidence="5 7">
    <name type="scientific">Cephus cinctus</name>
    <name type="common">Wheat stem sawfly</name>
    <dbReference type="NCBI Taxonomy" id="211228"/>
    <lineage>
        <taxon>Eukaryota</taxon>
        <taxon>Metazoa</taxon>
        <taxon>Ecdysozoa</taxon>
        <taxon>Arthropoda</taxon>
        <taxon>Hexapoda</taxon>
        <taxon>Insecta</taxon>
        <taxon>Pterygota</taxon>
        <taxon>Neoptera</taxon>
        <taxon>Endopterygota</taxon>
        <taxon>Hymenoptera</taxon>
        <taxon>Cephoidea</taxon>
        <taxon>Cephidae</taxon>
        <taxon>Cephus</taxon>
    </lineage>
</organism>
<dbReference type="GO" id="GO:0043161">
    <property type="term" value="P:proteasome-mediated ubiquitin-dependent protein catabolic process"/>
    <property type="evidence" value="ECO:0007669"/>
    <property type="project" value="TreeGrafter"/>
</dbReference>
<dbReference type="PANTHER" id="PTHR45877">
    <property type="entry name" value="E3 UBIQUITIN-PROTEIN LIGASE SIAH2"/>
    <property type="match status" value="1"/>
</dbReference>
<dbReference type="AlphaFoldDB" id="A0AAJ7FJS6"/>
<dbReference type="KEGG" id="ccin:107267722"/>
<dbReference type="GO" id="GO:0031624">
    <property type="term" value="F:ubiquitin conjugating enzyme binding"/>
    <property type="evidence" value="ECO:0007669"/>
    <property type="project" value="TreeGrafter"/>
</dbReference>
<keyword evidence="2" id="KW-0863">Zinc-finger</keyword>
<dbReference type="GO" id="GO:0008270">
    <property type="term" value="F:zinc ion binding"/>
    <property type="evidence" value="ECO:0007669"/>
    <property type="project" value="UniProtKB-KW"/>
</dbReference>
<dbReference type="InterPro" id="IPR004162">
    <property type="entry name" value="SINA-like_animal"/>
</dbReference>
<gene>
    <name evidence="6 7" type="primary">LOC107267722</name>
</gene>
<dbReference type="Gene3D" id="2.60.210.10">
    <property type="entry name" value="Apoptosis, Tumor Necrosis Factor Receptor Associated Protein 2, Chain A"/>
    <property type="match status" value="1"/>
</dbReference>
<proteinExistence type="predicted"/>
<feature type="domain" description="E3 ubiquitin-protein ligase Sina-like RING finger" evidence="4">
    <location>
        <begin position="19"/>
        <end position="53"/>
    </location>
</feature>
<evidence type="ECO:0000259" key="4">
    <source>
        <dbReference type="Pfam" id="PF21362"/>
    </source>
</evidence>
<dbReference type="InterPro" id="IPR008974">
    <property type="entry name" value="TRAF-like"/>
</dbReference>
<dbReference type="PANTHER" id="PTHR45877:SF2">
    <property type="entry name" value="E3 UBIQUITIN-PROTEIN LIGASE SINA-RELATED"/>
    <property type="match status" value="1"/>
</dbReference>
<dbReference type="InterPro" id="IPR013083">
    <property type="entry name" value="Znf_RING/FYVE/PHD"/>
</dbReference>
<keyword evidence="3" id="KW-0862">Zinc</keyword>
<dbReference type="SUPFAM" id="SSF57850">
    <property type="entry name" value="RING/U-box"/>
    <property type="match status" value="1"/>
</dbReference>
<evidence type="ECO:0000256" key="2">
    <source>
        <dbReference type="ARBA" id="ARBA00022771"/>
    </source>
</evidence>